<feature type="transmembrane region" description="Helical" evidence="1">
    <location>
        <begin position="7"/>
        <end position="33"/>
    </location>
</feature>
<evidence type="ECO:0000256" key="1">
    <source>
        <dbReference type="SAM" id="Phobius"/>
    </source>
</evidence>
<feature type="transmembrane region" description="Helical" evidence="1">
    <location>
        <begin position="45"/>
        <end position="65"/>
    </location>
</feature>
<proteinExistence type="predicted"/>
<dbReference type="HOGENOM" id="CLU_164789_1_0_12"/>
<keyword evidence="3" id="KW-1185">Reference proteome</keyword>
<dbReference type="STRING" id="573413.Spirs_0324"/>
<gene>
    <name evidence="2" type="ordered locus">Spirs_0324</name>
</gene>
<keyword evidence="1" id="KW-0812">Transmembrane</keyword>
<name>E1RAV0_SEDSS</name>
<dbReference type="AlphaFoldDB" id="E1RAV0"/>
<dbReference type="EMBL" id="CP002116">
    <property type="protein sequence ID" value="ADK79480.1"/>
    <property type="molecule type" value="Genomic_DNA"/>
</dbReference>
<evidence type="ECO:0000313" key="3">
    <source>
        <dbReference type="Proteomes" id="UP000002318"/>
    </source>
</evidence>
<dbReference type="KEGG" id="ssm:Spirs_0324"/>
<dbReference type="RefSeq" id="WP_013252944.1">
    <property type="nucleotide sequence ID" value="NC_014364.1"/>
</dbReference>
<accession>E1RAV0</accession>
<keyword evidence="1" id="KW-1133">Transmembrane helix</keyword>
<dbReference type="eggNOG" id="ENOG5033KTC">
    <property type="taxonomic scope" value="Bacteria"/>
</dbReference>
<dbReference type="Proteomes" id="UP000002318">
    <property type="component" value="Chromosome"/>
</dbReference>
<organism evidence="2 3">
    <name type="scientific">Sediminispirochaeta smaragdinae (strain DSM 11293 / JCM 15392 / SEBR 4228)</name>
    <name type="common">Spirochaeta smaragdinae</name>
    <dbReference type="NCBI Taxonomy" id="573413"/>
    <lineage>
        <taxon>Bacteria</taxon>
        <taxon>Pseudomonadati</taxon>
        <taxon>Spirochaetota</taxon>
        <taxon>Spirochaetia</taxon>
        <taxon>Spirochaetales</taxon>
        <taxon>Spirochaetaceae</taxon>
        <taxon>Sediminispirochaeta</taxon>
    </lineage>
</organism>
<dbReference type="OrthoDB" id="363155at2"/>
<keyword evidence="1" id="KW-0472">Membrane</keyword>
<protein>
    <submittedName>
        <fullName evidence="2">Leader peptide processing enzyme</fullName>
    </submittedName>
</protein>
<evidence type="ECO:0000313" key="2">
    <source>
        <dbReference type="EMBL" id="ADK79480.1"/>
    </source>
</evidence>
<sequence>MNKKANTVIFILAASFLNIVIMIVLMLGLFALASLLLPADTGAGLGQFIFLLIFAASVGGSFFIYHKLVGFISKKIDMEKYFHPIFRSRKR</sequence>
<reference evidence="2 3" key="1">
    <citation type="journal article" date="2010" name="Stand. Genomic Sci.">
        <title>Complete genome sequence of Spirochaeta smaragdinae type strain (SEBR 4228).</title>
        <authorList>
            <person name="Mavromatis K."/>
            <person name="Yasawong M."/>
            <person name="Chertkov O."/>
            <person name="Lapidus A."/>
            <person name="Lucas S."/>
            <person name="Nolan M."/>
            <person name="Del Rio T.G."/>
            <person name="Tice H."/>
            <person name="Cheng J.F."/>
            <person name="Pitluck S."/>
            <person name="Liolios K."/>
            <person name="Ivanova N."/>
            <person name="Tapia R."/>
            <person name="Han C."/>
            <person name="Bruce D."/>
            <person name="Goodwin L."/>
            <person name="Pati A."/>
            <person name="Chen A."/>
            <person name="Palaniappan K."/>
            <person name="Land M."/>
            <person name="Hauser L."/>
            <person name="Chang Y.J."/>
            <person name="Jeffries C.D."/>
            <person name="Detter J.C."/>
            <person name="Rohde M."/>
            <person name="Brambilla E."/>
            <person name="Spring S."/>
            <person name="Goker M."/>
            <person name="Sikorski J."/>
            <person name="Woyke T."/>
            <person name="Bristow J."/>
            <person name="Eisen J.A."/>
            <person name="Markowitz V."/>
            <person name="Hugenholtz P."/>
            <person name="Klenk H.P."/>
            <person name="Kyrpides N.C."/>
        </authorList>
    </citation>
    <scope>NUCLEOTIDE SEQUENCE [LARGE SCALE GENOMIC DNA]</scope>
    <source>
        <strain evidence="3">DSM 11293 / JCM 15392 / SEBR 4228</strain>
    </source>
</reference>